<evidence type="ECO:0000256" key="3">
    <source>
        <dbReference type="ARBA" id="ARBA00022603"/>
    </source>
</evidence>
<dbReference type="FunFam" id="2.30.30.140:FF:000037">
    <property type="entry name" value="Histone-lysine N-methyltransferase"/>
    <property type="match status" value="1"/>
</dbReference>
<dbReference type="GO" id="GO:0046974">
    <property type="term" value="F:histone H3K9 methyltransferase activity"/>
    <property type="evidence" value="ECO:0007669"/>
    <property type="project" value="TreeGrafter"/>
</dbReference>
<dbReference type="InterPro" id="IPR041291">
    <property type="entry name" value="TUDOR_5"/>
</dbReference>
<dbReference type="Pfam" id="PF18359">
    <property type="entry name" value="Tudor_5"/>
    <property type="match status" value="1"/>
</dbReference>
<feature type="domain" description="MBD" evidence="15">
    <location>
        <begin position="573"/>
        <end position="644"/>
    </location>
</feature>
<dbReference type="PANTHER" id="PTHR46024">
    <property type="entry name" value="HISTONE-LYSINE N-METHYLTRANSFERASE EGGLESS"/>
    <property type="match status" value="1"/>
</dbReference>
<evidence type="ECO:0000256" key="9">
    <source>
        <dbReference type="ARBA" id="ARBA00022853"/>
    </source>
</evidence>
<dbReference type="InterPro" id="IPR007728">
    <property type="entry name" value="Pre-SET_dom"/>
</dbReference>
<dbReference type="OrthoDB" id="308383at2759"/>
<feature type="compositionally biased region" description="Low complexity" evidence="14">
    <location>
        <begin position="452"/>
        <end position="466"/>
    </location>
</feature>
<feature type="region of interest" description="Disordered" evidence="14">
    <location>
        <begin position="174"/>
        <end position="194"/>
    </location>
</feature>
<dbReference type="SMART" id="SM00468">
    <property type="entry name" value="PreSET"/>
    <property type="match status" value="1"/>
</dbReference>
<dbReference type="Proteomes" id="UP000623542">
    <property type="component" value="Unassembled WGS sequence"/>
</dbReference>
<dbReference type="SUPFAM" id="SSF54171">
    <property type="entry name" value="DNA-binding domain"/>
    <property type="match status" value="1"/>
</dbReference>
<dbReference type="PANTHER" id="PTHR46024:SF2">
    <property type="entry name" value="HISTONE-LYSINE N-METHYLTRANSFERASE SETDB1"/>
    <property type="match status" value="1"/>
</dbReference>
<dbReference type="Pfam" id="PF18300">
    <property type="entry name" value="DUF5604"/>
    <property type="match status" value="1"/>
</dbReference>
<dbReference type="Pfam" id="PF18358">
    <property type="entry name" value="Tudor_4"/>
    <property type="match status" value="1"/>
</dbReference>
<dbReference type="InterPro" id="IPR002999">
    <property type="entry name" value="Tudor"/>
</dbReference>
<dbReference type="Pfam" id="PF05033">
    <property type="entry name" value="Pre-SET"/>
    <property type="match status" value="1"/>
</dbReference>
<keyword evidence="8" id="KW-0862">Zinc</keyword>
<dbReference type="AlphaFoldDB" id="A0A851UIU6"/>
<dbReference type="InterPro" id="IPR016177">
    <property type="entry name" value="DNA-bd_dom_sf"/>
</dbReference>
<keyword evidence="7" id="KW-0677">Repeat</keyword>
<dbReference type="GO" id="GO:0008270">
    <property type="term" value="F:zinc ion binding"/>
    <property type="evidence" value="ECO:0007669"/>
    <property type="project" value="InterPro"/>
</dbReference>
<accession>A0A851UIU6</accession>
<organism evidence="16 17">
    <name type="scientific">Elachura formosa</name>
    <name type="common">spotted wren-babbler</name>
    <dbReference type="NCBI Taxonomy" id="1463973"/>
    <lineage>
        <taxon>Eukaryota</taxon>
        <taxon>Metazoa</taxon>
        <taxon>Chordata</taxon>
        <taxon>Craniata</taxon>
        <taxon>Vertebrata</taxon>
        <taxon>Euteleostomi</taxon>
        <taxon>Archelosauria</taxon>
        <taxon>Archosauria</taxon>
        <taxon>Dinosauria</taxon>
        <taxon>Saurischia</taxon>
        <taxon>Theropoda</taxon>
        <taxon>Coelurosauria</taxon>
        <taxon>Aves</taxon>
        <taxon>Neognathae</taxon>
        <taxon>Neoaves</taxon>
        <taxon>Telluraves</taxon>
        <taxon>Australaves</taxon>
        <taxon>Passeriformes</taxon>
        <taxon>Elachuridae</taxon>
        <taxon>Elachura</taxon>
    </lineage>
</organism>
<dbReference type="GO" id="GO:0032259">
    <property type="term" value="P:methylation"/>
    <property type="evidence" value="ECO:0007669"/>
    <property type="project" value="UniProtKB-KW"/>
</dbReference>
<evidence type="ECO:0000256" key="14">
    <source>
        <dbReference type="SAM" id="MobiDB-lite"/>
    </source>
</evidence>
<keyword evidence="2" id="KW-0678">Repressor</keyword>
<dbReference type="GO" id="GO:0005634">
    <property type="term" value="C:nucleus"/>
    <property type="evidence" value="ECO:0007669"/>
    <property type="project" value="UniProtKB-SubCell"/>
</dbReference>
<evidence type="ECO:0000259" key="15">
    <source>
        <dbReference type="PROSITE" id="PS50982"/>
    </source>
</evidence>
<dbReference type="CDD" id="cd01395">
    <property type="entry name" value="HMT_MBD"/>
    <property type="match status" value="1"/>
</dbReference>
<evidence type="ECO:0000256" key="10">
    <source>
        <dbReference type="ARBA" id="ARBA00023015"/>
    </source>
</evidence>
<keyword evidence="13" id="KW-0175">Coiled coil</keyword>
<keyword evidence="12" id="KW-0539">Nucleus</keyword>
<feature type="compositionally biased region" description="Polar residues" evidence="14">
    <location>
        <begin position="406"/>
        <end position="424"/>
    </location>
</feature>
<feature type="region of interest" description="Disordered" evidence="14">
    <location>
        <begin position="448"/>
        <end position="522"/>
    </location>
</feature>
<dbReference type="GO" id="GO:0070828">
    <property type="term" value="P:heterochromatin organization"/>
    <property type="evidence" value="ECO:0007669"/>
    <property type="project" value="TreeGrafter"/>
</dbReference>
<dbReference type="SUPFAM" id="SSF82199">
    <property type="entry name" value="SET domain"/>
    <property type="match status" value="1"/>
</dbReference>
<evidence type="ECO:0000256" key="2">
    <source>
        <dbReference type="ARBA" id="ARBA00022491"/>
    </source>
</evidence>
<dbReference type="InterPro" id="IPR046341">
    <property type="entry name" value="SET_dom_sf"/>
</dbReference>
<reference evidence="16" key="1">
    <citation type="submission" date="2019-09" db="EMBL/GenBank/DDBJ databases">
        <title>Bird 10,000 Genomes (B10K) Project - Family phase.</title>
        <authorList>
            <person name="Zhang G."/>
        </authorList>
    </citation>
    <scope>NUCLEOTIDE SEQUENCE</scope>
    <source>
        <strain evidence="16">B10K-IZCAS-20218</strain>
        <tissue evidence="16">Blood</tissue>
    </source>
</reference>
<dbReference type="Gene3D" id="2.170.270.10">
    <property type="entry name" value="SET domain"/>
    <property type="match status" value="1"/>
</dbReference>
<dbReference type="SMART" id="SM00391">
    <property type="entry name" value="MBD"/>
    <property type="match status" value="1"/>
</dbReference>
<dbReference type="PROSITE" id="PS50982">
    <property type="entry name" value="MBD"/>
    <property type="match status" value="1"/>
</dbReference>
<dbReference type="InterPro" id="IPR040880">
    <property type="entry name" value="DUF5604"/>
</dbReference>
<keyword evidence="5" id="KW-0949">S-adenosyl-L-methionine</keyword>
<gene>
    <name evidence="16" type="primary">Setdb1_0</name>
    <name evidence="16" type="ORF">ELAFOR_R05115</name>
</gene>
<dbReference type="Gene3D" id="2.30.30.140">
    <property type="match status" value="3"/>
</dbReference>
<dbReference type="FunFam" id="2.30.30.140:FF:000034">
    <property type="entry name" value="Histone-lysine N-methyltransferase"/>
    <property type="match status" value="1"/>
</dbReference>
<feature type="region of interest" description="Disordered" evidence="14">
    <location>
        <begin position="406"/>
        <end position="435"/>
    </location>
</feature>
<sequence length="756" mass="85774">MESDSIEELQREVMEELGISMEELREIIDKEVENSEWVKQCKQQLEELDRGMRHKEEEVAQVDQLIDDNMRVIDRYEAMTKELYSMMGLRYREGSSEDEAPAATEVIEILDEEDDDVLSVGSGCRRSSQKPKSLSLFPFSFLQLREAMVAMRKSARDVAKFMDAVNKKTNLQEAQKGMGASRGSPVAVPAAPGNDLNTDGDLKVGMRILGKKRTKTWHKGMLIAIQTVGAGKKYKVKFDNKGKSLLSGNHIAYDYHPSAERHHVGRRVVARYKDGNQIWLYAGIVAETPNVKNKDRFLIFFDDGYASYVKEWELYPVCRPLEKAWEDIEDVSCRDFIEEYITAYPNRPMVLLKNGQLIKTEWEGTWWKSRVEEVDGSLVKILFLQDKRCEWIYRGSTRLEPMFSMKASTASTQEKKQSGQTRTRPNVGAVRSKGPVVQYTQDLAGAAPQYKAPEPAAARPASPQPAEMECSDTQLAQGRKQVAKKSTSFRPSSVGSGHSSPSSPVLGDTPAAGRALPAPQHRVPGACQPFHGMLDRVPSEPSYRAPLEKLFYLPHVCSYSCLARVRPLRNDQYRSRNPLLIPLLYDFRRMTARRRVNRKMGFHVLYKTPCGLCLRSMHEIERYLFETDCDFLFLEMFCLDPYVLVDRKFQPYKPYYYIADITKGKEDVPLSCVNEIDSTPPPQVAYSKERIPGKGVYINTKWEFLVGCDCKDGCRDKSKCACHQLTIQASGCTPGGQINSNSGYQHKRLEECLPTG</sequence>
<feature type="coiled-coil region" evidence="13">
    <location>
        <begin position="14"/>
        <end position="65"/>
    </location>
</feature>
<dbReference type="InterPro" id="IPR001739">
    <property type="entry name" value="Methyl_CpG_DNA-bd"/>
</dbReference>
<dbReference type="InterPro" id="IPR051516">
    <property type="entry name" value="SETDB_methyltransferase"/>
</dbReference>
<feature type="non-terminal residue" evidence="16">
    <location>
        <position position="1"/>
    </location>
</feature>
<keyword evidence="4 16" id="KW-0808">Transferase</keyword>
<keyword evidence="17" id="KW-1185">Reference proteome</keyword>
<evidence type="ECO:0000256" key="11">
    <source>
        <dbReference type="ARBA" id="ARBA00023163"/>
    </source>
</evidence>
<proteinExistence type="predicted"/>
<evidence type="ECO:0000313" key="17">
    <source>
        <dbReference type="Proteomes" id="UP000623542"/>
    </source>
</evidence>
<dbReference type="GO" id="GO:0003677">
    <property type="term" value="F:DNA binding"/>
    <property type="evidence" value="ECO:0007669"/>
    <property type="project" value="InterPro"/>
</dbReference>
<evidence type="ECO:0000256" key="6">
    <source>
        <dbReference type="ARBA" id="ARBA00022723"/>
    </source>
</evidence>
<keyword evidence="3 16" id="KW-0489">Methyltransferase</keyword>
<evidence type="ECO:0000256" key="7">
    <source>
        <dbReference type="ARBA" id="ARBA00022737"/>
    </source>
</evidence>
<evidence type="ECO:0000256" key="13">
    <source>
        <dbReference type="SAM" id="Coils"/>
    </source>
</evidence>
<dbReference type="CDD" id="cd20382">
    <property type="entry name" value="Tudor_SETDB1_rpt1"/>
    <property type="match status" value="1"/>
</dbReference>
<evidence type="ECO:0000256" key="12">
    <source>
        <dbReference type="ARBA" id="ARBA00023242"/>
    </source>
</evidence>
<evidence type="ECO:0000256" key="5">
    <source>
        <dbReference type="ARBA" id="ARBA00022691"/>
    </source>
</evidence>
<keyword evidence="6" id="KW-0479">Metal-binding</keyword>
<dbReference type="InterPro" id="IPR047232">
    <property type="entry name" value="SETDB1/2-like_MBD"/>
</dbReference>
<evidence type="ECO:0000313" key="16">
    <source>
        <dbReference type="EMBL" id="NXD28926.1"/>
    </source>
</evidence>
<feature type="compositionally biased region" description="Low complexity" evidence="14">
    <location>
        <begin position="491"/>
        <end position="505"/>
    </location>
</feature>
<keyword evidence="11" id="KW-0804">Transcription</keyword>
<evidence type="ECO:0000256" key="8">
    <source>
        <dbReference type="ARBA" id="ARBA00022833"/>
    </source>
</evidence>
<evidence type="ECO:0000256" key="1">
    <source>
        <dbReference type="ARBA" id="ARBA00004123"/>
    </source>
</evidence>
<dbReference type="SMART" id="SM00333">
    <property type="entry name" value="TUDOR"/>
    <property type="match status" value="2"/>
</dbReference>
<dbReference type="GO" id="GO:0010629">
    <property type="term" value="P:negative regulation of gene expression"/>
    <property type="evidence" value="ECO:0007669"/>
    <property type="project" value="TreeGrafter"/>
</dbReference>
<comment type="caution">
    <text evidence="16">The sequence shown here is derived from an EMBL/GenBank/DDBJ whole genome shotgun (WGS) entry which is preliminary data.</text>
</comment>
<evidence type="ECO:0000256" key="4">
    <source>
        <dbReference type="ARBA" id="ARBA00022679"/>
    </source>
</evidence>
<feature type="non-terminal residue" evidence="16">
    <location>
        <position position="756"/>
    </location>
</feature>
<protein>
    <submittedName>
        <fullName evidence="16">SETB1 methyltransferase</fullName>
    </submittedName>
</protein>
<comment type="subcellular location">
    <subcellularLocation>
        <location evidence="1">Nucleus</location>
    </subcellularLocation>
</comment>
<keyword evidence="9" id="KW-0156">Chromatin regulator</keyword>
<name>A0A851UIU6_9PASS</name>
<dbReference type="FunFam" id="2.30.30.140:FF:000054">
    <property type="entry name" value="Histone-lysine N-methyltransferase"/>
    <property type="match status" value="1"/>
</dbReference>
<dbReference type="EMBL" id="WBNG01000860">
    <property type="protein sequence ID" value="NXD28926.1"/>
    <property type="molecule type" value="Genomic_DNA"/>
</dbReference>
<dbReference type="InterPro" id="IPR041292">
    <property type="entry name" value="Tudor_4"/>
</dbReference>
<dbReference type="CDD" id="cd21181">
    <property type="entry name" value="Tudor_SETDB1_rpt2"/>
    <property type="match status" value="1"/>
</dbReference>
<dbReference type="Pfam" id="PF01429">
    <property type="entry name" value="MBD"/>
    <property type="match status" value="1"/>
</dbReference>
<keyword evidence="10" id="KW-0805">Transcription regulation</keyword>